<comment type="caution">
    <text evidence="15">The sequence shown here is derived from an EMBL/GenBank/DDBJ whole genome shotgun (WGS) entry which is preliminary data.</text>
</comment>
<organism evidence="15 16">
    <name type="scientific">Pleurostoma richardsiae</name>
    <dbReference type="NCBI Taxonomy" id="41990"/>
    <lineage>
        <taxon>Eukaryota</taxon>
        <taxon>Fungi</taxon>
        <taxon>Dikarya</taxon>
        <taxon>Ascomycota</taxon>
        <taxon>Pezizomycotina</taxon>
        <taxon>Sordariomycetes</taxon>
        <taxon>Sordariomycetidae</taxon>
        <taxon>Calosphaeriales</taxon>
        <taxon>Pleurostomataceae</taxon>
        <taxon>Pleurostoma</taxon>
    </lineage>
</organism>
<feature type="region of interest" description="Disordered" evidence="13">
    <location>
        <begin position="504"/>
        <end position="535"/>
    </location>
</feature>
<sequence>MRPAGLSLHLRISQNVCRQCSRRLVRQSERPFSRAASPRAAVSAVTTPSPRLKAGYFLSNGLLDRFSASTREVSSQKSVATSPTTAATAISTSHGELAPSAASTSTPTPPNAELLPHRRRQAARRAAREAEAAAAAAADGSEGDGTSSASVSDASILPQNSSTTLTNVAAAHPANSIRRHLSALLSLSKPRLTVLVVLTAMAPYALYPVPSFLSPTAAIADAPSLSPLTLLFLTTGTTLCSASANALNMLYEPDTDSLMSRTRNRPLVRAIITRRAALLFAIIAGATGTAALYLGVNPTVAFLGAANIALYAGVYTPMKRLSWLNTWVGALVGGIPPLMGWAAAAGESATGDGSFRELLFASDGSSAGGWLLAGLLFAWQFPHFMALSWGVREEYKAAGLRMLCWVNPARNARVALRYSLVYVPLCVGLCAAGVTEWTFAATSLPVNLWLVREAVRFWRLEGARGSARGLFWASVWHLPVVMVLALLQKKGMWTRVWRSVVGAPEEEDEEWEDDDDEGVDGVDVIPTPLPASTKV</sequence>
<dbReference type="EC" id="2.5.1.-" evidence="12"/>
<keyword evidence="8 12" id="KW-0496">Mitochondrion</keyword>
<dbReference type="Pfam" id="PF01040">
    <property type="entry name" value="UbiA"/>
    <property type="match status" value="1"/>
</dbReference>
<feature type="transmembrane region" description="Helical" evidence="14">
    <location>
        <begin position="300"/>
        <end position="317"/>
    </location>
</feature>
<keyword evidence="10 12" id="KW-0472">Membrane</keyword>
<evidence type="ECO:0000256" key="11">
    <source>
        <dbReference type="ARBA" id="ARBA00030253"/>
    </source>
</evidence>
<evidence type="ECO:0000256" key="14">
    <source>
        <dbReference type="SAM" id="Phobius"/>
    </source>
</evidence>
<dbReference type="GO" id="GO:0006784">
    <property type="term" value="P:heme A biosynthetic process"/>
    <property type="evidence" value="ECO:0007669"/>
    <property type="project" value="TreeGrafter"/>
</dbReference>
<feature type="transmembrane region" description="Helical" evidence="14">
    <location>
        <begin position="272"/>
        <end position="294"/>
    </location>
</feature>
<evidence type="ECO:0000256" key="12">
    <source>
        <dbReference type="PIRNR" id="PIRNR001773"/>
    </source>
</evidence>
<feature type="transmembrane region" description="Helical" evidence="14">
    <location>
        <begin position="324"/>
        <end position="346"/>
    </location>
</feature>
<evidence type="ECO:0000256" key="7">
    <source>
        <dbReference type="ARBA" id="ARBA00022989"/>
    </source>
</evidence>
<evidence type="ECO:0000256" key="5">
    <source>
        <dbReference type="ARBA" id="ARBA00022692"/>
    </source>
</evidence>
<dbReference type="InterPro" id="IPR016315">
    <property type="entry name" value="Protohaem_IX_farnesylTrfase_mt"/>
</dbReference>
<keyword evidence="4 12" id="KW-0808">Transferase</keyword>
<dbReference type="NCBIfam" id="TIGR01473">
    <property type="entry name" value="cyoE_ctaB"/>
    <property type="match status" value="1"/>
</dbReference>
<evidence type="ECO:0000256" key="1">
    <source>
        <dbReference type="ARBA" id="ARBA00004013"/>
    </source>
</evidence>
<dbReference type="EMBL" id="JANBVO010000008">
    <property type="protein sequence ID" value="KAJ9150360.1"/>
    <property type="molecule type" value="Genomic_DNA"/>
</dbReference>
<dbReference type="GO" id="GO:0031966">
    <property type="term" value="C:mitochondrial membrane"/>
    <property type="evidence" value="ECO:0007669"/>
    <property type="project" value="UniProtKB-SubCell"/>
</dbReference>
<feature type="region of interest" description="Disordered" evidence="13">
    <location>
        <begin position="71"/>
        <end position="153"/>
    </location>
</feature>
<comment type="subcellular location">
    <subcellularLocation>
        <location evidence="2">Mitochondrion membrane</location>
        <topology evidence="2">Multi-pass membrane protein</topology>
    </subcellularLocation>
</comment>
<evidence type="ECO:0000256" key="3">
    <source>
        <dbReference type="ARBA" id="ARBA00016335"/>
    </source>
</evidence>
<dbReference type="FunFam" id="1.10.357.140:FF:000004">
    <property type="entry name" value="Protoheme IX farnesyltransferase, mitochondrial"/>
    <property type="match status" value="1"/>
</dbReference>
<dbReference type="GO" id="GO:0008495">
    <property type="term" value="F:protoheme IX farnesyltransferase activity"/>
    <property type="evidence" value="ECO:0007669"/>
    <property type="project" value="InterPro"/>
</dbReference>
<evidence type="ECO:0000313" key="16">
    <source>
        <dbReference type="Proteomes" id="UP001174694"/>
    </source>
</evidence>
<evidence type="ECO:0000256" key="9">
    <source>
        <dbReference type="ARBA" id="ARBA00023133"/>
    </source>
</evidence>
<keyword evidence="9 12" id="KW-0350">Heme biosynthesis</keyword>
<dbReference type="Gene3D" id="1.10.357.140">
    <property type="entry name" value="UbiA prenyltransferase"/>
    <property type="match status" value="1"/>
</dbReference>
<keyword evidence="5 14" id="KW-0812">Transmembrane</keyword>
<dbReference type="PANTHER" id="PTHR43448:SF2">
    <property type="entry name" value="PROTOHEME IX FARNESYLTRANSFERASE, MITOCHONDRIAL"/>
    <property type="match status" value="1"/>
</dbReference>
<evidence type="ECO:0000313" key="15">
    <source>
        <dbReference type="EMBL" id="KAJ9150360.1"/>
    </source>
</evidence>
<keyword evidence="16" id="KW-1185">Reference proteome</keyword>
<evidence type="ECO:0000256" key="2">
    <source>
        <dbReference type="ARBA" id="ARBA00004225"/>
    </source>
</evidence>
<feature type="transmembrane region" description="Helical" evidence="14">
    <location>
        <begin position="192"/>
        <end position="210"/>
    </location>
</feature>
<keyword evidence="7 14" id="KW-1133">Transmembrane helix</keyword>
<dbReference type="HAMAP" id="MF_00154">
    <property type="entry name" value="CyoE_CtaB"/>
    <property type="match status" value="1"/>
</dbReference>
<feature type="transmembrane region" description="Helical" evidence="14">
    <location>
        <begin position="469"/>
        <end position="487"/>
    </location>
</feature>
<dbReference type="InterPro" id="IPR006369">
    <property type="entry name" value="Protohaem_IX_farnesylTrfase"/>
</dbReference>
<dbReference type="CDD" id="cd13957">
    <property type="entry name" value="PT_UbiA_Cox10"/>
    <property type="match status" value="1"/>
</dbReference>
<name>A0AA38RTQ4_9PEZI</name>
<proteinExistence type="inferred from homology"/>
<accession>A0AA38RTQ4</accession>
<dbReference type="PANTHER" id="PTHR43448">
    <property type="entry name" value="PROTOHEME IX FARNESYLTRANSFERASE, MITOCHONDRIAL"/>
    <property type="match status" value="1"/>
</dbReference>
<protein>
    <recommendedName>
        <fullName evidence="3 12">Protoheme IX farnesyltransferase, mitochondrial</fullName>
        <ecNumber evidence="12">2.5.1.-</ecNumber>
    </recommendedName>
    <alternativeName>
        <fullName evidence="11 12">Heme O synthase</fullName>
    </alternativeName>
</protein>
<dbReference type="PIRSF" id="PIRSF001773">
    <property type="entry name" value="COX10"/>
    <property type="match status" value="1"/>
</dbReference>
<comment type="function">
    <text evidence="1 12">Converts protoheme IX and farnesyl diphosphate to heme O.</text>
</comment>
<feature type="transmembrane region" description="Helical" evidence="14">
    <location>
        <begin position="420"/>
        <end position="440"/>
    </location>
</feature>
<dbReference type="InterPro" id="IPR000537">
    <property type="entry name" value="UbiA_prenyltransferase"/>
</dbReference>
<dbReference type="Proteomes" id="UP001174694">
    <property type="component" value="Unassembled WGS sequence"/>
</dbReference>
<feature type="compositionally biased region" description="Acidic residues" evidence="13">
    <location>
        <begin position="504"/>
        <end position="520"/>
    </location>
</feature>
<comment type="similarity">
    <text evidence="12">Belongs to the ubiA prenyltransferase family.</text>
</comment>
<gene>
    <name evidence="15" type="ORF">NKR23_g3709</name>
</gene>
<feature type="transmembrane region" description="Helical" evidence="14">
    <location>
        <begin position="230"/>
        <end position="251"/>
    </location>
</feature>
<reference evidence="15" key="1">
    <citation type="submission" date="2022-07" db="EMBL/GenBank/DDBJ databases">
        <title>Fungi with potential for degradation of polypropylene.</title>
        <authorList>
            <person name="Gostincar C."/>
        </authorList>
    </citation>
    <scope>NUCLEOTIDE SEQUENCE</scope>
    <source>
        <strain evidence="15">EXF-13308</strain>
    </source>
</reference>
<dbReference type="InterPro" id="IPR044878">
    <property type="entry name" value="UbiA_sf"/>
</dbReference>
<evidence type="ECO:0000256" key="8">
    <source>
        <dbReference type="ARBA" id="ARBA00023128"/>
    </source>
</evidence>
<evidence type="ECO:0000256" key="10">
    <source>
        <dbReference type="ARBA" id="ARBA00023136"/>
    </source>
</evidence>
<evidence type="ECO:0000256" key="4">
    <source>
        <dbReference type="ARBA" id="ARBA00022679"/>
    </source>
</evidence>
<feature type="compositionally biased region" description="Low complexity" evidence="13">
    <location>
        <begin position="78"/>
        <end position="106"/>
    </location>
</feature>
<keyword evidence="6" id="KW-0809">Transit peptide</keyword>
<feature type="compositionally biased region" description="Polar residues" evidence="13">
    <location>
        <begin position="144"/>
        <end position="153"/>
    </location>
</feature>
<evidence type="ECO:0000256" key="13">
    <source>
        <dbReference type="SAM" id="MobiDB-lite"/>
    </source>
</evidence>
<evidence type="ECO:0000256" key="6">
    <source>
        <dbReference type="ARBA" id="ARBA00022946"/>
    </source>
</evidence>
<dbReference type="AlphaFoldDB" id="A0AA38RTQ4"/>